<evidence type="ECO:0000313" key="1">
    <source>
        <dbReference type="EMBL" id="ALC82142.1"/>
    </source>
</evidence>
<dbReference type="EMBL" id="CP012600">
    <property type="protein sequence ID" value="ALC82142.1"/>
    <property type="molecule type" value="Genomic_DNA"/>
</dbReference>
<dbReference type="RefSeq" id="WP_053603922.1">
    <property type="nucleotide sequence ID" value="NZ_CP012600.1"/>
</dbReference>
<dbReference type="Proteomes" id="UP000067625">
    <property type="component" value="Chromosome"/>
</dbReference>
<dbReference type="SUPFAM" id="SSF51735">
    <property type="entry name" value="NAD(P)-binding Rossmann-fold domains"/>
    <property type="match status" value="1"/>
</dbReference>
<sequence length="131" mass="15077">MIVDYLIREEGNHGGVAIDASDLNQVKEYKYILENKPEIALNRGELLNENAERHVIDAIKVKSLLLHFLVDVLDTFGGKHIHISIDYLFSGNKSSNTEDDQTDWYNMHSKFNALGEVIRVPHLTLQDWMNR</sequence>
<keyword evidence="2" id="KW-1185">Reference proteome</keyword>
<dbReference type="Gene3D" id="3.40.50.720">
    <property type="entry name" value="NAD(P)-binding Rossmann-like Domain"/>
    <property type="match status" value="1"/>
</dbReference>
<dbReference type="InterPro" id="IPR036291">
    <property type="entry name" value="NAD(P)-bd_dom_sf"/>
</dbReference>
<reference evidence="1 2" key="2">
    <citation type="journal article" date="2016" name="Int. J. Syst. Evol. Microbiol.">
        <title>Bacillus gobiensis sp. nov., isolated from a soil sample.</title>
        <authorList>
            <person name="Liu B."/>
            <person name="Liu G.H."/>
            <person name="Cetin S."/>
            <person name="Schumann P."/>
            <person name="Pan Z.Z."/>
            <person name="Chen Q.Q."/>
        </authorList>
    </citation>
    <scope>NUCLEOTIDE SEQUENCE [LARGE SCALE GENOMIC DNA]</scope>
    <source>
        <strain evidence="1 2">FJAT-4402</strain>
    </source>
</reference>
<accession>A0A0M3R9W4</accession>
<proteinExistence type="predicted"/>
<reference evidence="2" key="1">
    <citation type="submission" date="2015-08" db="EMBL/GenBank/DDBJ databases">
        <title>Genome sequencing project for genomic taxonomy and phylogenomics of Bacillus-like bacteria.</title>
        <authorList>
            <person name="Liu B."/>
            <person name="Wang J."/>
            <person name="Zhu Y."/>
            <person name="Liu G."/>
            <person name="Chen Q."/>
            <person name="Chen Z."/>
            <person name="Lan J."/>
            <person name="Che J."/>
            <person name="Ge C."/>
            <person name="Shi H."/>
            <person name="Pan Z."/>
            <person name="Liu X."/>
        </authorList>
    </citation>
    <scope>NUCLEOTIDE SEQUENCE [LARGE SCALE GENOMIC DNA]</scope>
    <source>
        <strain evidence="2">FJAT-4402</strain>
    </source>
</reference>
<organism evidence="1 2">
    <name type="scientific">Bacillus gobiensis</name>
    <dbReference type="NCBI Taxonomy" id="1441095"/>
    <lineage>
        <taxon>Bacteria</taxon>
        <taxon>Bacillati</taxon>
        <taxon>Bacillota</taxon>
        <taxon>Bacilli</taxon>
        <taxon>Bacillales</taxon>
        <taxon>Bacillaceae</taxon>
        <taxon>Bacillus</taxon>
    </lineage>
</organism>
<evidence type="ECO:0000313" key="2">
    <source>
        <dbReference type="Proteomes" id="UP000067625"/>
    </source>
</evidence>
<dbReference type="AlphaFoldDB" id="A0A0M3R9W4"/>
<name>A0A0M3R9W4_9BACI</name>
<dbReference type="PATRIC" id="fig|1441095.3.peg.2507"/>
<protein>
    <submittedName>
        <fullName evidence="1">Uncharacterized protein</fullName>
    </submittedName>
</protein>
<dbReference type="STRING" id="1441095.AM592_11515"/>
<dbReference type="OrthoDB" id="9803892at2"/>
<gene>
    <name evidence="1" type="ORF">AM592_11515</name>
</gene>